<proteinExistence type="predicted"/>
<reference evidence="1" key="1">
    <citation type="submission" date="2022-02" db="EMBL/GenBank/DDBJ databases">
        <title>Towards deciphering the DNA virus diversity associated with rodent species in the families Cricetidae and Heteromyidae.</title>
        <authorList>
            <person name="Lund M."/>
            <person name="Larsen B.B."/>
            <person name="Gryseels S."/>
            <person name="Kraberger S."/>
            <person name="Rowsey D.M."/>
            <person name="Steger L."/>
            <person name="Yule K.M."/>
            <person name="Upham N.S."/>
            <person name="Worobey M."/>
            <person name="Van Doorslaer K."/>
            <person name="Varsani A."/>
        </authorList>
    </citation>
    <scope>NUCLEOTIDE SEQUENCE</scope>
    <source>
        <strain evidence="1">UA08Rod_5712</strain>
    </source>
</reference>
<dbReference type="EMBL" id="OM869533">
    <property type="protein sequence ID" value="UPW41023.1"/>
    <property type="molecule type" value="Genomic_DNA"/>
</dbReference>
<evidence type="ECO:0000313" key="1">
    <source>
        <dbReference type="EMBL" id="UPW41023.1"/>
    </source>
</evidence>
<protein>
    <submittedName>
        <fullName evidence="1">Uncharacterized protein</fullName>
    </submittedName>
</protein>
<name>A0A976R8J2_9VIRU</name>
<organism evidence="1">
    <name type="scientific">Sigmofec virus UA08Rod_5712</name>
    <dbReference type="NCBI Taxonomy" id="2929438"/>
    <lineage>
        <taxon>Viruses</taxon>
        <taxon>Monodnaviria</taxon>
        <taxon>Sangervirae</taxon>
        <taxon>Phixviricota</taxon>
        <taxon>Malgrandaviricetes</taxon>
        <taxon>Petitvirales</taxon>
        <taxon>Microviridae</taxon>
    </lineage>
</organism>
<sequence>MAGSRRSPRKSSIEWMIVRSTGEPVYRCQFRPEADRVFDLLTDLCPTEHFSLLHAVVHIPEAD</sequence>
<accession>A0A976R8J2</accession>